<accession>A0A410DPZ2</accession>
<sequence>MENKNNIFSEFDIEVSELEFIDVMPSTAASRAGIFPLSTSTCGSSSSSTCSSSCS</sequence>
<gene>
    <name evidence="1" type="ORF">C1I91_05190</name>
</gene>
<keyword evidence="2" id="KW-1185">Reference proteome</keyword>
<proteinExistence type="predicted"/>
<protein>
    <submittedName>
        <fullName evidence="1">Thiazolylpeptide-type bacteriocin</fullName>
    </submittedName>
</protein>
<name>A0A410DPZ2_9CLOT</name>
<dbReference type="KEGG" id="cmah:C1I91_05190"/>
<evidence type="ECO:0000313" key="2">
    <source>
        <dbReference type="Proteomes" id="UP000286268"/>
    </source>
</evidence>
<evidence type="ECO:0000313" key="1">
    <source>
        <dbReference type="EMBL" id="QAA31105.1"/>
    </source>
</evidence>
<reference evidence="1 2" key="1">
    <citation type="submission" date="2018-01" db="EMBL/GenBank/DDBJ databases">
        <title>Genome Sequencing and Assembly of Anaerobacter polyendosporus strain CT4.</title>
        <authorList>
            <person name="Tachaapaikoon C."/>
            <person name="Sutheeworapong S."/>
            <person name="Jenjaroenpun P."/>
            <person name="Wongsurawat T."/>
            <person name="Nookeaw I."/>
            <person name="Cheawchanlertfa P."/>
            <person name="Kosugi A."/>
            <person name="Cheevadhanarak S."/>
            <person name="Ratanakhanokchai K."/>
        </authorList>
    </citation>
    <scope>NUCLEOTIDE SEQUENCE [LARGE SCALE GENOMIC DNA]</scope>
    <source>
        <strain evidence="1 2">CT4</strain>
    </source>
</reference>
<dbReference type="RefSeq" id="WP_128211757.1">
    <property type="nucleotide sequence ID" value="NZ_CP025746.1"/>
</dbReference>
<organism evidence="1 2">
    <name type="scientific">Clostridium manihotivorum</name>
    <dbReference type="NCBI Taxonomy" id="2320868"/>
    <lineage>
        <taxon>Bacteria</taxon>
        <taxon>Bacillati</taxon>
        <taxon>Bacillota</taxon>
        <taxon>Clostridia</taxon>
        <taxon>Eubacteriales</taxon>
        <taxon>Clostridiaceae</taxon>
        <taxon>Clostridium</taxon>
    </lineage>
</organism>
<dbReference type="AlphaFoldDB" id="A0A410DPZ2"/>
<dbReference type="Proteomes" id="UP000286268">
    <property type="component" value="Chromosome"/>
</dbReference>
<dbReference type="EMBL" id="CP025746">
    <property type="protein sequence ID" value="QAA31105.1"/>
    <property type="molecule type" value="Genomic_DNA"/>
</dbReference>